<keyword evidence="2 6" id="KW-0489">Methyltransferase</keyword>
<evidence type="ECO:0000313" key="6">
    <source>
        <dbReference type="EMBL" id="MBB6036146.1"/>
    </source>
</evidence>
<dbReference type="Pfam" id="PF22435">
    <property type="entry name" value="MRM3-like_sub_bind"/>
    <property type="match status" value="1"/>
</dbReference>
<dbReference type="GO" id="GO:0008173">
    <property type="term" value="F:RNA methyltransferase activity"/>
    <property type="evidence" value="ECO:0007669"/>
    <property type="project" value="InterPro"/>
</dbReference>
<keyword evidence="3 6" id="KW-0808">Transferase</keyword>
<sequence length="274" mass="28675">MPTDPRDAPITSVTNPRVKALVALRGRRRARQEQGVTLVEGYEELDLALTAGVAPTELYLCPELSAGDPRDVAVRAEQAGAQVHRLGRLAFEKAAYREGPDGWLAVVPDIETALADLPEDPNPLVVVCGSVEKPGNLGSILRTADAAGVTAVISVDPVTDWGNPNVVRASKGAVFSVPVASCDTAAFLAWARERGLTVVATTPDTDEYVAGLDLSGPTAVLVGSEKHGLSGELLAAADIRAKLPMFGRVDSLNVAVTAAVVTYECVRQRMATGA</sequence>
<dbReference type="GO" id="GO:0006396">
    <property type="term" value="P:RNA processing"/>
    <property type="evidence" value="ECO:0007669"/>
    <property type="project" value="InterPro"/>
</dbReference>
<protein>
    <submittedName>
        <fullName evidence="6">TrmH family RNA methyltransferase</fullName>
    </submittedName>
</protein>
<dbReference type="PANTHER" id="PTHR43191">
    <property type="entry name" value="RRNA METHYLTRANSFERASE 3"/>
    <property type="match status" value="1"/>
</dbReference>
<dbReference type="SUPFAM" id="SSF75217">
    <property type="entry name" value="alpha/beta knot"/>
    <property type="match status" value="1"/>
</dbReference>
<dbReference type="InterPro" id="IPR029064">
    <property type="entry name" value="Ribosomal_eL30-like_sf"/>
</dbReference>
<dbReference type="Pfam" id="PF00588">
    <property type="entry name" value="SpoU_methylase"/>
    <property type="match status" value="1"/>
</dbReference>
<dbReference type="InterPro" id="IPR051259">
    <property type="entry name" value="rRNA_Methyltransferase"/>
</dbReference>
<dbReference type="RefSeq" id="WP_184788983.1">
    <property type="nucleotide sequence ID" value="NZ_BONT01000046.1"/>
</dbReference>
<dbReference type="GO" id="GO:0003723">
    <property type="term" value="F:RNA binding"/>
    <property type="evidence" value="ECO:0007669"/>
    <property type="project" value="InterPro"/>
</dbReference>
<dbReference type="Gene3D" id="3.40.1280.10">
    <property type="match status" value="1"/>
</dbReference>
<dbReference type="InterPro" id="IPR029028">
    <property type="entry name" value="Alpha/beta_knot_MTases"/>
</dbReference>
<comment type="caution">
    <text evidence="6">The sequence shown here is derived from an EMBL/GenBank/DDBJ whole genome shotgun (WGS) entry which is preliminary data.</text>
</comment>
<evidence type="ECO:0000256" key="1">
    <source>
        <dbReference type="ARBA" id="ARBA00007228"/>
    </source>
</evidence>
<keyword evidence="7" id="KW-1185">Reference proteome</keyword>
<evidence type="ECO:0000256" key="2">
    <source>
        <dbReference type="ARBA" id="ARBA00022603"/>
    </source>
</evidence>
<dbReference type="AlphaFoldDB" id="A0A841FIW7"/>
<reference evidence="6 7" key="1">
    <citation type="submission" date="2020-08" db="EMBL/GenBank/DDBJ databases">
        <title>Genomic Encyclopedia of Type Strains, Phase IV (KMG-IV): sequencing the most valuable type-strain genomes for metagenomic binning, comparative biology and taxonomic classification.</title>
        <authorList>
            <person name="Goeker M."/>
        </authorList>
    </citation>
    <scope>NUCLEOTIDE SEQUENCE [LARGE SCALE GENOMIC DNA]</scope>
    <source>
        <strain evidence="6 7">YIM 65646</strain>
    </source>
</reference>
<evidence type="ECO:0000313" key="7">
    <source>
        <dbReference type="Proteomes" id="UP000548476"/>
    </source>
</evidence>
<dbReference type="Proteomes" id="UP000548476">
    <property type="component" value="Unassembled WGS sequence"/>
</dbReference>
<dbReference type="Gene3D" id="3.30.1330.30">
    <property type="match status" value="1"/>
</dbReference>
<dbReference type="SUPFAM" id="SSF55315">
    <property type="entry name" value="L30e-like"/>
    <property type="match status" value="1"/>
</dbReference>
<accession>A0A841FIW7</accession>
<organism evidence="6 7">
    <name type="scientific">Phytomonospora endophytica</name>
    <dbReference type="NCBI Taxonomy" id="714109"/>
    <lineage>
        <taxon>Bacteria</taxon>
        <taxon>Bacillati</taxon>
        <taxon>Actinomycetota</taxon>
        <taxon>Actinomycetes</taxon>
        <taxon>Micromonosporales</taxon>
        <taxon>Micromonosporaceae</taxon>
        <taxon>Phytomonospora</taxon>
    </lineage>
</organism>
<dbReference type="PANTHER" id="PTHR43191:SF2">
    <property type="entry name" value="RRNA METHYLTRANSFERASE 3, MITOCHONDRIAL"/>
    <property type="match status" value="1"/>
</dbReference>
<gene>
    <name evidence="6" type="ORF">HNR73_004014</name>
</gene>
<dbReference type="InterPro" id="IPR029026">
    <property type="entry name" value="tRNA_m1G_MTases_N"/>
</dbReference>
<dbReference type="EMBL" id="JACHGT010000008">
    <property type="protein sequence ID" value="MBB6036146.1"/>
    <property type="molecule type" value="Genomic_DNA"/>
</dbReference>
<evidence type="ECO:0000259" key="4">
    <source>
        <dbReference type="Pfam" id="PF00588"/>
    </source>
</evidence>
<dbReference type="InterPro" id="IPR001537">
    <property type="entry name" value="SpoU_MeTrfase"/>
</dbReference>
<proteinExistence type="inferred from homology"/>
<dbReference type="GO" id="GO:0032259">
    <property type="term" value="P:methylation"/>
    <property type="evidence" value="ECO:0007669"/>
    <property type="project" value="UniProtKB-KW"/>
</dbReference>
<evidence type="ECO:0000256" key="3">
    <source>
        <dbReference type="ARBA" id="ARBA00022679"/>
    </source>
</evidence>
<dbReference type="InterPro" id="IPR053888">
    <property type="entry name" value="MRM3-like_sub_bind"/>
</dbReference>
<feature type="domain" description="MRM3-like substrate binding" evidence="5">
    <location>
        <begin position="15"/>
        <end position="105"/>
    </location>
</feature>
<feature type="domain" description="tRNA/rRNA methyltransferase SpoU type" evidence="4">
    <location>
        <begin position="124"/>
        <end position="263"/>
    </location>
</feature>
<evidence type="ECO:0000259" key="5">
    <source>
        <dbReference type="Pfam" id="PF22435"/>
    </source>
</evidence>
<name>A0A841FIW7_9ACTN</name>
<comment type="similarity">
    <text evidence="1">Belongs to the class IV-like SAM-binding methyltransferase superfamily. RNA methyltransferase TrmH family.</text>
</comment>